<evidence type="ECO:0000256" key="1">
    <source>
        <dbReference type="SAM" id="Phobius"/>
    </source>
</evidence>
<feature type="transmembrane region" description="Helical" evidence="1">
    <location>
        <begin position="13"/>
        <end position="32"/>
    </location>
</feature>
<organism evidence="2 3">
    <name type="scientific">Leptospira stimsonii</name>
    <dbReference type="NCBI Taxonomy" id="2202203"/>
    <lineage>
        <taxon>Bacteria</taxon>
        <taxon>Pseudomonadati</taxon>
        <taxon>Spirochaetota</taxon>
        <taxon>Spirochaetia</taxon>
        <taxon>Leptospirales</taxon>
        <taxon>Leptospiraceae</taxon>
        <taxon>Leptospira</taxon>
    </lineage>
</organism>
<gene>
    <name evidence="2" type="ORF">DLM75_21910</name>
</gene>
<feature type="transmembrane region" description="Helical" evidence="1">
    <location>
        <begin position="63"/>
        <end position="80"/>
    </location>
</feature>
<dbReference type="EMBL" id="QHCT01000010">
    <property type="protein sequence ID" value="RHX85132.1"/>
    <property type="molecule type" value="Genomic_DNA"/>
</dbReference>
<keyword evidence="1" id="KW-1133">Transmembrane helix</keyword>
<dbReference type="Proteomes" id="UP000265798">
    <property type="component" value="Unassembled WGS sequence"/>
</dbReference>
<reference evidence="3" key="1">
    <citation type="submission" date="2018-05" db="EMBL/GenBank/DDBJ databases">
        <title>Leptospira yasudae sp. nov. and Leptospira stimsonii sp. nov., two pathogenic species of the genus Leptospira isolated from environmental sources.</title>
        <authorList>
            <person name="Casanovas-Massana A."/>
            <person name="Hamond C."/>
            <person name="Santos L.A."/>
            <person name="Hacker K.P."/>
            <person name="Balassiano I."/>
            <person name="Medeiros M.A."/>
            <person name="Reis M.G."/>
            <person name="Ko A.I."/>
            <person name="Wunder E.A."/>
        </authorList>
    </citation>
    <scope>NUCLEOTIDE SEQUENCE [LARGE SCALE GENOMIC DNA]</scope>
    <source>
        <strain evidence="3">Yale</strain>
    </source>
</reference>
<accession>A0A396YPI7</accession>
<feature type="transmembrane region" description="Helical" evidence="1">
    <location>
        <begin position="39"/>
        <end position="57"/>
    </location>
</feature>
<evidence type="ECO:0000313" key="2">
    <source>
        <dbReference type="EMBL" id="RHX85132.1"/>
    </source>
</evidence>
<name>A0A396YPI7_9LEPT</name>
<dbReference type="AlphaFoldDB" id="A0A396YPI7"/>
<evidence type="ECO:0000313" key="3">
    <source>
        <dbReference type="Proteomes" id="UP000265798"/>
    </source>
</evidence>
<protein>
    <submittedName>
        <fullName evidence="2">Uncharacterized protein</fullName>
    </submittedName>
</protein>
<keyword evidence="1" id="KW-0472">Membrane</keyword>
<keyword evidence="1" id="KW-0812">Transmembrane</keyword>
<proteinExistence type="predicted"/>
<sequence>MPPTGPSHPPPDFPVLPISLTITVFVIFVLWFKRVRFSFDRWFVFFLLTLSCLHFAHILRRDFGRSYFVFVFLFFIFKISEESRWLFDLFFGPEGRILKRSTFVSLLFYSGFSSFGFTKPKRNR</sequence>
<comment type="caution">
    <text evidence="2">The sequence shown here is derived from an EMBL/GenBank/DDBJ whole genome shotgun (WGS) entry which is preliminary data.</text>
</comment>